<feature type="domain" description="Membrane transport protein MMPL" evidence="7">
    <location>
        <begin position="607"/>
        <end position="770"/>
    </location>
</feature>
<evidence type="ECO:0000313" key="8">
    <source>
        <dbReference type="EMBL" id="ANB75018.1"/>
    </source>
</evidence>
<proteinExistence type="predicted"/>
<keyword evidence="5 6" id="KW-0472">Membrane</keyword>
<dbReference type="STRING" id="1804984.AYM40_21560"/>
<dbReference type="Pfam" id="PF03176">
    <property type="entry name" value="MMPL"/>
    <property type="match status" value="2"/>
</dbReference>
<evidence type="ECO:0000313" key="9">
    <source>
        <dbReference type="Proteomes" id="UP000076852"/>
    </source>
</evidence>
<feature type="transmembrane region" description="Helical" evidence="6">
    <location>
        <begin position="411"/>
        <end position="429"/>
    </location>
</feature>
<feature type="transmembrane region" description="Helical" evidence="6">
    <location>
        <begin position="620"/>
        <end position="636"/>
    </location>
</feature>
<feature type="transmembrane region" description="Helical" evidence="6">
    <location>
        <begin position="251"/>
        <end position="272"/>
    </location>
</feature>
<organism evidence="8 9">
    <name type="scientific">Paraburkholderia phytofirmans OLGA172</name>
    <dbReference type="NCBI Taxonomy" id="1417228"/>
    <lineage>
        <taxon>Bacteria</taxon>
        <taxon>Pseudomonadati</taxon>
        <taxon>Pseudomonadota</taxon>
        <taxon>Betaproteobacteria</taxon>
        <taxon>Burkholderiales</taxon>
        <taxon>Burkholderiaceae</taxon>
        <taxon>Paraburkholderia</taxon>
    </lineage>
</organism>
<dbReference type="GO" id="GO:0005886">
    <property type="term" value="C:plasma membrane"/>
    <property type="evidence" value="ECO:0007669"/>
    <property type="project" value="UniProtKB-SubCell"/>
</dbReference>
<keyword evidence="9" id="KW-1185">Reference proteome</keyword>
<dbReference type="InterPro" id="IPR004869">
    <property type="entry name" value="MMPL_dom"/>
</dbReference>
<evidence type="ECO:0000256" key="5">
    <source>
        <dbReference type="ARBA" id="ARBA00023136"/>
    </source>
</evidence>
<dbReference type="EMBL" id="CP014579">
    <property type="protein sequence ID" value="ANB75018.1"/>
    <property type="molecule type" value="Genomic_DNA"/>
</dbReference>
<feature type="transmembrane region" description="Helical" evidence="6">
    <location>
        <begin position="354"/>
        <end position="378"/>
    </location>
</feature>
<evidence type="ECO:0000256" key="2">
    <source>
        <dbReference type="ARBA" id="ARBA00022475"/>
    </source>
</evidence>
<evidence type="ECO:0000259" key="7">
    <source>
        <dbReference type="Pfam" id="PF03176"/>
    </source>
</evidence>
<feature type="domain" description="Membrane transport protein MMPL" evidence="7">
    <location>
        <begin position="60"/>
        <end position="376"/>
    </location>
</feature>
<feature type="transmembrane region" description="Helical" evidence="6">
    <location>
        <begin position="719"/>
        <end position="737"/>
    </location>
</feature>
<feature type="transmembrane region" description="Helical" evidence="6">
    <location>
        <begin position="226"/>
        <end position="244"/>
    </location>
</feature>
<dbReference type="Proteomes" id="UP000076852">
    <property type="component" value="Chromosome 2"/>
</dbReference>
<feature type="transmembrane region" description="Helical" evidence="6">
    <location>
        <begin position="749"/>
        <end position="771"/>
    </location>
</feature>
<evidence type="ECO:0000256" key="1">
    <source>
        <dbReference type="ARBA" id="ARBA00004651"/>
    </source>
</evidence>
<reference evidence="8 9" key="1">
    <citation type="journal article" date="2016" name="Gene">
        <title>PacBio SMRT assembly of a complex multi-replicon genome reveals chlorocatechol degradative operon in a region of genome plasticity.</title>
        <authorList>
            <person name="Ricker N."/>
            <person name="Shen S.Y."/>
            <person name="Goordial J."/>
            <person name="Jin S."/>
            <person name="Fulthorpe R.R."/>
        </authorList>
    </citation>
    <scope>NUCLEOTIDE SEQUENCE [LARGE SCALE GENOMIC DNA]</scope>
    <source>
        <strain evidence="8 9">OLGA172</strain>
    </source>
</reference>
<dbReference type="KEGG" id="buz:AYM40_21560"/>
<dbReference type="Gene3D" id="1.20.1640.10">
    <property type="entry name" value="Multidrug efflux transporter AcrB transmembrane domain"/>
    <property type="match status" value="2"/>
</dbReference>
<comment type="subcellular location">
    <subcellularLocation>
        <location evidence="1">Cell membrane</location>
        <topology evidence="1">Multi-pass membrane protein</topology>
    </subcellularLocation>
</comment>
<accession>A0A160FR89</accession>
<feature type="transmembrane region" description="Helical" evidence="6">
    <location>
        <begin position="327"/>
        <end position="348"/>
    </location>
</feature>
<feature type="transmembrane region" description="Helical" evidence="6">
    <location>
        <begin position="671"/>
        <end position="690"/>
    </location>
</feature>
<dbReference type="AlphaFoldDB" id="A0A160FR89"/>
<dbReference type="InterPro" id="IPR050545">
    <property type="entry name" value="Mycobact_MmpL"/>
</dbReference>
<feature type="transmembrane region" description="Helical" evidence="6">
    <location>
        <begin position="278"/>
        <end position="298"/>
    </location>
</feature>
<name>A0A160FR89_9BURK</name>
<protein>
    <submittedName>
        <fullName evidence="8">RND transporter</fullName>
    </submittedName>
</protein>
<evidence type="ECO:0000256" key="6">
    <source>
        <dbReference type="SAM" id="Phobius"/>
    </source>
</evidence>
<dbReference type="PANTHER" id="PTHR33406:SF10">
    <property type="entry name" value="SSD DOMAIN-CONTAINING PROTEIN"/>
    <property type="match status" value="1"/>
</dbReference>
<gene>
    <name evidence="8" type="ORF">AYM40_21560</name>
</gene>
<keyword evidence="4 6" id="KW-1133">Transmembrane helix</keyword>
<dbReference type="PANTHER" id="PTHR33406">
    <property type="entry name" value="MEMBRANE PROTEIN MJ1562-RELATED"/>
    <property type="match status" value="1"/>
</dbReference>
<dbReference type="SUPFAM" id="SSF82866">
    <property type="entry name" value="Multidrug efflux transporter AcrB transmembrane domain"/>
    <property type="match status" value="2"/>
</dbReference>
<sequence>MKDTIFNALESFVEFCIRRRIWVVAILGCVTALMSVFAFQVSMKTELDDLMPRTHPYIAIHERFKQSFGGSNIVSIMLEVKQGDIFNKTTLEKIQKVTRELQHVNGVNQYQIVSLASKKIKDIRGSTDGIEFVPLMWPDVPQSEQDIASLRNAVMNSPLVYGSYVSRDLKAALITVDFYDSSVNYETAFRQVSAIANSVKGDGVEVHLTGAPILFGWVNHYLPETLLIFLLTVGFLIVLLFVSARTWRGTVLPLLAGVVSAIWALGTARLAHFNVDPLVIVVAFLITARSISHSVQLVTRFDDEIASGEESARAAAKASMLALLKPGMLGVIADAGCMIVVLLTPIALMQKVAIIGTVWVLTIALSAVVLTPVLLSWIKHPKRYAHPLDVSPILQRILNICIRIVTTRWRYTVLIGAAAIFVISGVYAFNLTVGDANPGSPILWQESAYNKDAEAINRRFPGADRMFVVFAGTQAGALKDPVVLNNINEFQKFMGAQAEVGASLSIADVIPVVNKTLHEGNPRYLAFGKNKEENGELAYMLQSGSEPGDMDRFVDPQYQNGSVILFFRDHQGQTIRTAIARIKEFSQAHQIDQGEYKLAGGMVGVLAAVNEVLLSGQVESIAFALLVLVACCALAYRSMIAGIFFMVPVVLANTLTFSIMAAKGIGMNINTVPVAALGIGLGVDYAFYIVDGIKEDLHHHGHNDLTRAITRSLNTAGRGVLITASTLIVSVVLWSFSSLRFQAEMATLMAIWLAISAASALFIMPAMVYVFRPKFVVGTSHHQAPVVPRKVYGLKREQNL</sequence>
<feature type="transmembrane region" description="Helical" evidence="6">
    <location>
        <begin position="21"/>
        <end position="43"/>
    </location>
</feature>
<evidence type="ECO:0000256" key="4">
    <source>
        <dbReference type="ARBA" id="ARBA00022989"/>
    </source>
</evidence>
<keyword evidence="2" id="KW-1003">Cell membrane</keyword>
<evidence type="ECO:0000256" key="3">
    <source>
        <dbReference type="ARBA" id="ARBA00022692"/>
    </source>
</evidence>
<keyword evidence="3 6" id="KW-0812">Transmembrane</keyword>
<dbReference type="RefSeq" id="WP_063498315.1">
    <property type="nucleotide sequence ID" value="NZ_CP014579.1"/>
</dbReference>
<feature type="transmembrane region" description="Helical" evidence="6">
    <location>
        <begin position="643"/>
        <end position="665"/>
    </location>
</feature>